<dbReference type="SUPFAM" id="SSF51269">
    <property type="entry name" value="AFP III-like domain"/>
    <property type="match status" value="1"/>
</dbReference>
<dbReference type="AlphaFoldDB" id="A0A0P6WYG8"/>
<gene>
    <name evidence="2" type="ORF">ADM99_09115</name>
</gene>
<dbReference type="InterPro" id="IPR051690">
    <property type="entry name" value="PseI-like"/>
</dbReference>
<dbReference type="PANTHER" id="PTHR42966">
    <property type="entry name" value="N-ACETYLNEURAMINATE SYNTHASE"/>
    <property type="match status" value="1"/>
</dbReference>
<name>A0A0P6WYG8_9CHLR</name>
<evidence type="ECO:0000313" key="2">
    <source>
        <dbReference type="EMBL" id="KPL71632.1"/>
    </source>
</evidence>
<dbReference type="GO" id="GO:0016051">
    <property type="term" value="P:carbohydrate biosynthetic process"/>
    <property type="evidence" value="ECO:0007669"/>
    <property type="project" value="InterPro"/>
</dbReference>
<dbReference type="Gene3D" id="3.90.1210.10">
    <property type="entry name" value="Antifreeze-like/N-acetylneuraminic acid synthase C-terminal domain"/>
    <property type="match status" value="1"/>
</dbReference>
<dbReference type="OrthoDB" id="9814210at2"/>
<dbReference type="Pfam" id="PF03102">
    <property type="entry name" value="NeuB"/>
    <property type="match status" value="1"/>
</dbReference>
<dbReference type="RefSeq" id="WP_062420212.1">
    <property type="nucleotide sequence ID" value="NZ_BBYA01000001.1"/>
</dbReference>
<comment type="caution">
    <text evidence="2">The sequence shown here is derived from an EMBL/GenBank/DDBJ whole genome shotgun (WGS) entry which is preliminary data.</text>
</comment>
<dbReference type="InterPro" id="IPR006190">
    <property type="entry name" value="SAF_AFP_Neu5Ac"/>
</dbReference>
<proteinExistence type="predicted"/>
<sequence length="356" mass="39565">MEIRIGNHVIGNDHPTYFIADIAANHDGSLERAKMLIRLAKEAGADAAKFQNFQAPKIVSDYGFKSMGGQVSHQAKWKKTVFEVYKDASVPFEWTPVLKEECDKVGIDYFSSPYDFEAIDYLDPFVPAYKIGSGDINWPEALEHMARKNKPVLLATGASDIGDVQRAVHILLAINPQLVLMQCNTNYTASLENFNHLHLRVLTTYHSMYPDLILGLSDHTPGHASILGAVALGARVIEKHFTDDNSREGPDHAFAMNPKSWEDMVVNTRQLERALGSGDKFVAENEKQTVYLQRRCLRAARDLKAGDVISREMIDVLRPVAPGAILPNELDAVIGTRLLNDLPAGKEICWTDLGRA</sequence>
<dbReference type="InterPro" id="IPR013974">
    <property type="entry name" value="SAF"/>
</dbReference>
<dbReference type="STRING" id="229920.ADM99_09115"/>
<dbReference type="Pfam" id="PF08666">
    <property type="entry name" value="SAF"/>
    <property type="match status" value="1"/>
</dbReference>
<dbReference type="InterPro" id="IPR057736">
    <property type="entry name" value="SAF_PseI/NeuA/NeuB"/>
</dbReference>
<dbReference type="InterPro" id="IPR036732">
    <property type="entry name" value="AFP_Neu5c_C_sf"/>
</dbReference>
<feature type="domain" description="AFP-like" evidence="1">
    <location>
        <begin position="296"/>
        <end position="356"/>
    </location>
</feature>
<dbReference type="PANTHER" id="PTHR42966:SF2">
    <property type="entry name" value="PSEUDAMINIC ACID SYNTHASE"/>
    <property type="match status" value="1"/>
</dbReference>
<dbReference type="Gene3D" id="3.20.20.70">
    <property type="entry name" value="Aldolase class I"/>
    <property type="match status" value="1"/>
</dbReference>
<dbReference type="Proteomes" id="UP000050430">
    <property type="component" value="Unassembled WGS sequence"/>
</dbReference>
<organism evidence="2 3">
    <name type="scientific">Leptolinea tardivitalis</name>
    <dbReference type="NCBI Taxonomy" id="229920"/>
    <lineage>
        <taxon>Bacteria</taxon>
        <taxon>Bacillati</taxon>
        <taxon>Chloroflexota</taxon>
        <taxon>Anaerolineae</taxon>
        <taxon>Anaerolineales</taxon>
        <taxon>Anaerolineaceae</taxon>
        <taxon>Leptolinea</taxon>
    </lineage>
</organism>
<dbReference type="InterPro" id="IPR013132">
    <property type="entry name" value="PseI/NeuA/B-like_N"/>
</dbReference>
<dbReference type="GO" id="GO:0047444">
    <property type="term" value="F:N-acylneuraminate-9-phosphate synthase activity"/>
    <property type="evidence" value="ECO:0007669"/>
    <property type="project" value="TreeGrafter"/>
</dbReference>
<evidence type="ECO:0000313" key="3">
    <source>
        <dbReference type="Proteomes" id="UP000050430"/>
    </source>
</evidence>
<accession>A0A0P6WYG8</accession>
<dbReference type="PROSITE" id="PS50844">
    <property type="entry name" value="AFP_LIKE"/>
    <property type="match status" value="1"/>
</dbReference>
<dbReference type="EMBL" id="LGCK01000010">
    <property type="protein sequence ID" value="KPL71632.1"/>
    <property type="molecule type" value="Genomic_DNA"/>
</dbReference>
<reference evidence="2 3" key="1">
    <citation type="submission" date="2015-07" db="EMBL/GenBank/DDBJ databases">
        <title>Genome sequence of Leptolinea tardivitalis DSM 16556.</title>
        <authorList>
            <person name="Hemp J."/>
            <person name="Ward L.M."/>
            <person name="Pace L.A."/>
            <person name="Fischer W.W."/>
        </authorList>
    </citation>
    <scope>NUCLEOTIDE SEQUENCE [LARGE SCALE GENOMIC DNA]</scope>
    <source>
        <strain evidence="2 3">YMTK-2</strain>
    </source>
</reference>
<dbReference type="SMART" id="SM00858">
    <property type="entry name" value="SAF"/>
    <property type="match status" value="1"/>
</dbReference>
<dbReference type="PATRIC" id="fig|229920.5.peg.1731"/>
<dbReference type="InterPro" id="IPR013785">
    <property type="entry name" value="Aldolase_TIM"/>
</dbReference>
<protein>
    <submittedName>
        <fullName evidence="2">N-acetylneuraminate synthase</fullName>
    </submittedName>
</protein>
<dbReference type="CDD" id="cd11615">
    <property type="entry name" value="SAF_NeuB_like"/>
    <property type="match status" value="1"/>
</dbReference>
<evidence type="ECO:0000259" key="1">
    <source>
        <dbReference type="PROSITE" id="PS50844"/>
    </source>
</evidence>
<keyword evidence="3" id="KW-1185">Reference proteome</keyword>
<dbReference type="SUPFAM" id="SSF51569">
    <property type="entry name" value="Aldolase"/>
    <property type="match status" value="1"/>
</dbReference>